<dbReference type="Pfam" id="PF00407">
    <property type="entry name" value="Bet_v_1"/>
    <property type="match status" value="1"/>
</dbReference>
<dbReference type="PANTHER" id="PTHR31338:SF16">
    <property type="entry name" value="POLYKETIDE CYCLASE_DEHYDRASE AND LIPID TRANSPORT SUPERFAMILY PROTEIN"/>
    <property type="match status" value="1"/>
</dbReference>
<dbReference type="InterPro" id="IPR023393">
    <property type="entry name" value="START-like_dom_sf"/>
</dbReference>
<dbReference type="InterPro" id="IPR052006">
    <property type="entry name" value="MLP-like"/>
</dbReference>
<dbReference type="Gene3D" id="3.30.530.20">
    <property type="match status" value="1"/>
</dbReference>
<dbReference type="InParanoid" id="A0A2K1R9R9"/>
<gene>
    <name evidence="3" type="ORF">POPTR_T019800</name>
</gene>
<dbReference type="PANTHER" id="PTHR31338">
    <property type="entry name" value="POLYKETIDE CYCLASE/DEHYDRASE AND LIPID TRANSPORT SUPERFAMILY PROTEIN"/>
    <property type="match status" value="1"/>
</dbReference>
<reference evidence="3" key="1">
    <citation type="journal article" date="2006" name="Science">
        <title>The genome of black cottonwood, Populus trichocarpa (Torr. &amp; Gray).</title>
        <authorList>
            <person name="Tuskan G.A."/>
            <person name="Difazio S."/>
            <person name="Jansson S."/>
            <person name="Bohlmann J."/>
            <person name="Grigoriev I."/>
            <person name="Hellsten U."/>
            <person name="Putnam N."/>
            <person name="Ralph S."/>
            <person name="Rombauts S."/>
            <person name="Salamov A."/>
            <person name="Schein J."/>
            <person name="Sterck L."/>
            <person name="Aerts A."/>
            <person name="Bhalerao R.R."/>
            <person name="Bhalerao R.P."/>
            <person name="Blaudez D."/>
            <person name="Boerjan W."/>
            <person name="Brun A."/>
            <person name="Brunner A."/>
            <person name="Busov V."/>
            <person name="Campbell M."/>
            <person name="Carlson J."/>
            <person name="Chalot M."/>
            <person name="Chapman J."/>
            <person name="Chen G.L."/>
            <person name="Cooper D."/>
            <person name="Coutinho P.M."/>
            <person name="Couturier J."/>
            <person name="Covert S."/>
            <person name="Cronk Q."/>
            <person name="Cunningham R."/>
            <person name="Davis J."/>
            <person name="Degroeve S."/>
            <person name="Dejardin A."/>
            <person name="Depamphilis C."/>
            <person name="Detter J."/>
            <person name="Dirks B."/>
            <person name="Dubchak I."/>
            <person name="Duplessis S."/>
            <person name="Ehlting J."/>
            <person name="Ellis B."/>
            <person name="Gendler K."/>
            <person name="Goodstein D."/>
            <person name="Gribskov M."/>
            <person name="Grimwood J."/>
            <person name="Groover A."/>
            <person name="Gunter L."/>
            <person name="Hamberger B."/>
            <person name="Heinze B."/>
            <person name="Helariutta Y."/>
            <person name="Henrissat B."/>
            <person name="Holligan D."/>
            <person name="Holt R."/>
            <person name="Huang W."/>
            <person name="Islam-Faridi N."/>
            <person name="Jones S."/>
            <person name="Jones-Rhoades M."/>
            <person name="Jorgensen R."/>
            <person name="Joshi C."/>
            <person name="Kangasjarvi J."/>
            <person name="Karlsson J."/>
            <person name="Kelleher C."/>
            <person name="Kirkpatrick R."/>
            <person name="Kirst M."/>
            <person name="Kohler A."/>
            <person name="Kalluri U."/>
            <person name="Larimer F."/>
            <person name="Leebens-Mack J."/>
            <person name="Leple J.C."/>
            <person name="Locascio P."/>
            <person name="Lou Y."/>
            <person name="Lucas S."/>
            <person name="Martin F."/>
            <person name="Montanini B."/>
            <person name="Napoli C."/>
            <person name="Nelson D.R."/>
            <person name="Nelson C."/>
            <person name="Nieminen K."/>
            <person name="Nilsson O."/>
            <person name="Pereda V."/>
            <person name="Peter G."/>
            <person name="Philippe R."/>
            <person name="Pilate G."/>
            <person name="Poliakov A."/>
            <person name="Razumovskaya J."/>
            <person name="Richardson P."/>
            <person name="Rinaldi C."/>
            <person name="Ritland K."/>
            <person name="Rouze P."/>
            <person name="Ryaboy D."/>
            <person name="Schmutz J."/>
            <person name="Schrader J."/>
            <person name="Segerman B."/>
            <person name="Shin H."/>
            <person name="Siddiqui A."/>
            <person name="Sterky F."/>
            <person name="Terry A."/>
            <person name="Tsai C.J."/>
            <person name="Uberbacher E."/>
            <person name="Unneberg P."/>
            <person name="Vahala J."/>
            <person name="Wall K."/>
            <person name="Wessler S."/>
            <person name="Yang G."/>
            <person name="Yin T."/>
            <person name="Douglas C."/>
            <person name="Marra M."/>
            <person name="Sandberg G."/>
            <person name="Van de Peer Y."/>
            <person name="Rokhsar D."/>
        </authorList>
    </citation>
    <scope>NUCLEOTIDE SEQUENCE [LARGE SCALE GENOMIC DNA]</scope>
    <source>
        <strain evidence="3">Nisqually-1</strain>
    </source>
</reference>
<comment type="similarity">
    <text evidence="1">Belongs to the MLP family.</text>
</comment>
<dbReference type="InterPro" id="IPR000916">
    <property type="entry name" value="Bet_v_I/MLP"/>
</dbReference>
<organism evidence="3">
    <name type="scientific">Populus trichocarpa</name>
    <name type="common">Western balsam poplar</name>
    <name type="synonym">Populus balsamifera subsp. trichocarpa</name>
    <dbReference type="NCBI Taxonomy" id="3694"/>
    <lineage>
        <taxon>Eukaryota</taxon>
        <taxon>Viridiplantae</taxon>
        <taxon>Streptophyta</taxon>
        <taxon>Embryophyta</taxon>
        <taxon>Tracheophyta</taxon>
        <taxon>Spermatophyta</taxon>
        <taxon>Magnoliopsida</taxon>
        <taxon>eudicotyledons</taxon>
        <taxon>Gunneridae</taxon>
        <taxon>Pentapetalae</taxon>
        <taxon>rosids</taxon>
        <taxon>fabids</taxon>
        <taxon>Malpighiales</taxon>
        <taxon>Salicaceae</taxon>
        <taxon>Saliceae</taxon>
        <taxon>Populus</taxon>
    </lineage>
</organism>
<evidence type="ECO:0000259" key="2">
    <source>
        <dbReference type="Pfam" id="PF00407"/>
    </source>
</evidence>
<evidence type="ECO:0000313" key="3">
    <source>
        <dbReference type="EMBL" id="PNS24025.1"/>
    </source>
</evidence>
<dbReference type="AlphaFoldDB" id="A0A2K1R9R9"/>
<proteinExistence type="inferred from homology"/>
<feature type="domain" description="Bet v I/Major latex protein" evidence="2">
    <location>
        <begin position="8"/>
        <end position="141"/>
    </location>
</feature>
<reference evidence="3" key="2">
    <citation type="submission" date="2017-07" db="EMBL/GenBank/DDBJ databases">
        <title>WGS assembly of Populus trichocarpa.</title>
        <authorList>
            <person name="Tuskan G."/>
            <person name="Difazio S."/>
            <person name="Jansson S."/>
            <person name="Bohlmann J."/>
            <person name="Grigoriev I."/>
            <person name="Hellsten U."/>
            <person name="Putnam N."/>
            <person name="Ralph S."/>
            <person name="Rombauts S."/>
            <person name="Salamov A."/>
            <person name="Schein J."/>
            <person name="Sterck L."/>
            <person name="Aerts A."/>
            <person name="Bhalerao R."/>
            <person name="Bhalerao R."/>
            <person name="Blaudez D."/>
            <person name="Boerjan W."/>
            <person name="Brun A."/>
            <person name="Brunner A."/>
            <person name="Busov V."/>
            <person name="Campbell M."/>
            <person name="Carlson J."/>
            <person name="Chalot M."/>
            <person name="Chapman J."/>
            <person name="Chen G."/>
            <person name="Cooper D."/>
            <person name="Coutinho P."/>
            <person name="Couturier J."/>
            <person name="Covert S."/>
            <person name="Cronk Q."/>
            <person name="Cunningham R."/>
            <person name="Davis J."/>
            <person name="Degroeve S."/>
            <person name="Dejardin A."/>
            <person name="Depamphilis C."/>
            <person name="Detter J."/>
            <person name="Dirks B."/>
            <person name="Dubchak I."/>
            <person name="Duplessis S."/>
            <person name="Ehlting J."/>
            <person name="Ellis B."/>
            <person name="Gendler K."/>
            <person name="Goodstein D."/>
            <person name="Gribskov M."/>
            <person name="Grimwood J."/>
            <person name="Groover A."/>
            <person name="Gunter L."/>
            <person name="Hamberger B."/>
            <person name="Heinze B."/>
            <person name="Helariutta Y."/>
            <person name="Henrissat B."/>
            <person name="Holligan D."/>
            <person name="Holt R."/>
            <person name="Huang W."/>
            <person name="Islam-Faridi N."/>
            <person name="Jones S."/>
            <person name="Jones-Rhoades M."/>
            <person name="Jorgensen R."/>
            <person name="Joshi C."/>
            <person name="Kangasjarvi J."/>
            <person name="Karlsson J."/>
            <person name="Kelleher C."/>
            <person name="Kirkpatrick R."/>
            <person name="Kirst M."/>
            <person name="Kohler A."/>
            <person name="Kalluri U."/>
            <person name="Larimer F."/>
            <person name="Leebens-Mack J."/>
            <person name="Leple J."/>
            <person name="Locascio P."/>
            <person name="Lou Y."/>
            <person name="Lucas S."/>
            <person name="Martin F."/>
            <person name="Montanini B."/>
            <person name="Napoli C."/>
            <person name="Nelson D."/>
            <person name="Nelson C."/>
            <person name="Nieminen K."/>
            <person name="Nilsson O."/>
            <person name="Pereda V."/>
            <person name="Peter G."/>
            <person name="Philippe R."/>
            <person name="Pilate G."/>
            <person name="Poliakov A."/>
            <person name="Razumovskaya J."/>
            <person name="Richardson P."/>
            <person name="Rinaldi C."/>
            <person name="Ritland K."/>
            <person name="Rouze P."/>
            <person name="Ryaboy D."/>
            <person name="Schmutz J."/>
            <person name="Schrader J."/>
            <person name="Segerman B."/>
            <person name="Shin H."/>
            <person name="Siddiqui A."/>
            <person name="Sterky F."/>
            <person name="Terry A."/>
            <person name="Tsai C."/>
            <person name="Uberbacher E."/>
            <person name="Unneberg P."/>
            <person name="Vahala J."/>
            <person name="Wall K."/>
            <person name="Wessler S."/>
            <person name="Yang G."/>
            <person name="Yin T."/>
            <person name="Douglas C."/>
            <person name="Marra M."/>
            <person name="Sandberg G."/>
            <person name="Van De Peer Y."/>
            <person name="Rokhsar D."/>
        </authorList>
    </citation>
    <scope>NUCLEOTIDE SEQUENCE</scope>
    <source>
        <strain evidence="3">Nisqually-1</strain>
    </source>
</reference>
<name>A0A2K1R9R9_POPTR</name>
<accession>A0A2K1R9R9</accession>
<dbReference type="GO" id="GO:0006952">
    <property type="term" value="P:defense response"/>
    <property type="evidence" value="ECO:0007669"/>
    <property type="project" value="InterPro"/>
</dbReference>
<evidence type="ECO:0000256" key="1">
    <source>
        <dbReference type="ARBA" id="ARBA00038242"/>
    </source>
</evidence>
<sequence length="146" mass="16341">MTYSKSIETKLNGATPDQFYKIFREQASLLRGICGDIVNDIQLADGTETWKAAPGNRKWIHYSIAPSGNVMKVKDEVETVDDPTKTISFKVLTGAIRDNIIGFKLEVSDDNIARWTVAYTNAAPDDYLNLLESISKTVDNYYAQLN</sequence>
<protein>
    <recommendedName>
        <fullName evidence="2">Bet v I/Major latex protein domain-containing protein</fullName>
    </recommendedName>
</protein>
<dbReference type="SUPFAM" id="SSF55961">
    <property type="entry name" value="Bet v1-like"/>
    <property type="match status" value="1"/>
</dbReference>
<dbReference type="EMBL" id="KZ623345">
    <property type="protein sequence ID" value="PNS24025.1"/>
    <property type="molecule type" value="Genomic_DNA"/>
</dbReference>